<keyword evidence="3" id="KW-1003">Cell membrane</keyword>
<reference evidence="8" key="1">
    <citation type="submission" date="2014-04" db="EMBL/GenBank/DDBJ databases">
        <authorList>
            <person name="Harrison E."/>
        </authorList>
    </citation>
    <scope>NUCLEOTIDE SEQUENCE</scope>
    <source>
        <strain evidence="8">1754/49</strain>
    </source>
</reference>
<feature type="transmembrane region" description="Helical" evidence="7">
    <location>
        <begin position="284"/>
        <end position="302"/>
    </location>
</feature>
<feature type="transmembrane region" description="Helical" evidence="7">
    <location>
        <begin position="348"/>
        <end position="367"/>
    </location>
</feature>
<proteinExistence type="inferred from homology"/>
<keyword evidence="6 7" id="KW-0472">Membrane</keyword>
<dbReference type="Pfam" id="PF13440">
    <property type="entry name" value="Polysacc_synt_3"/>
    <property type="match status" value="1"/>
</dbReference>
<keyword evidence="5 7" id="KW-1133">Transmembrane helix</keyword>
<evidence type="ECO:0000256" key="7">
    <source>
        <dbReference type="SAM" id="Phobius"/>
    </source>
</evidence>
<feature type="transmembrane region" description="Helical" evidence="7">
    <location>
        <begin position="406"/>
        <end position="427"/>
    </location>
</feature>
<feature type="transmembrane region" description="Helical" evidence="7">
    <location>
        <begin position="108"/>
        <end position="128"/>
    </location>
</feature>
<evidence type="ECO:0000256" key="3">
    <source>
        <dbReference type="ARBA" id="ARBA00022475"/>
    </source>
</evidence>
<dbReference type="PANTHER" id="PTHR30250">
    <property type="entry name" value="PST FAMILY PREDICTED COLANIC ACID TRANSPORTER"/>
    <property type="match status" value="1"/>
</dbReference>
<reference evidence="8" key="2">
    <citation type="journal article" date="2015" name="Sci. Rep.">
        <title>Genetic analysis of capsular polysaccharide synthesis gene clusters in 79 capsular types of Klebsiella spp.</title>
        <authorList>
            <person name="Pan Y.J."/>
            <person name="Lin T.L."/>
            <person name="Chen C.T."/>
            <person name="Chen Y.Y."/>
            <person name="Hsieh P.F."/>
            <person name="Hsu C.R."/>
            <person name="Wu M.C."/>
            <person name="Wang J.T."/>
        </authorList>
    </citation>
    <scope>NUCLEOTIDE SEQUENCE</scope>
    <source>
        <strain evidence="8">1754/49</strain>
    </source>
</reference>
<feature type="transmembrane region" description="Helical" evidence="7">
    <location>
        <begin position="172"/>
        <end position="191"/>
    </location>
</feature>
<organism evidence="8">
    <name type="scientific">Klebsiella sp. 1754/49</name>
    <dbReference type="NCBI Taxonomy" id="1497799"/>
    <lineage>
        <taxon>Bacteria</taxon>
        <taxon>Pseudomonadati</taxon>
        <taxon>Pseudomonadota</taxon>
        <taxon>Gammaproteobacteria</taxon>
        <taxon>Enterobacterales</taxon>
        <taxon>Enterobacteriaceae</taxon>
        <taxon>Klebsiella/Raoultella group</taxon>
        <taxon>Klebsiella</taxon>
    </lineage>
</organism>
<evidence type="ECO:0000256" key="5">
    <source>
        <dbReference type="ARBA" id="ARBA00022989"/>
    </source>
</evidence>
<dbReference type="AlphaFoldDB" id="A0A0P0YQF1"/>
<evidence type="ECO:0000313" key="8">
    <source>
        <dbReference type="EMBL" id="BAT23380.1"/>
    </source>
</evidence>
<feature type="transmembrane region" description="Helical" evidence="7">
    <location>
        <begin position="12"/>
        <end position="31"/>
    </location>
</feature>
<evidence type="ECO:0000256" key="2">
    <source>
        <dbReference type="ARBA" id="ARBA00007430"/>
    </source>
</evidence>
<comment type="similarity">
    <text evidence="2">Belongs to the polysaccharide synthase family.</text>
</comment>
<sequence>MSLINNVKWVSISQIVKILCQILGMFIFSRLLSPAEIGIMAMALVVVNFTNIFRDLGTSAAVIQQPTVTEILKKTVFTLNVSFGVVVFFLVFFGAPLIASFFNEPLLINVLRLVAFSFPINSATAIHLSLLERDSNFSKIAIVEVASSVFALFIAILFSMNGAGVYSLVAQTLLYSIFSAFGFIFNSSWKIGFAFNYQEIKRIFSFTANLLGFNFLNFFSRNLDQVIIGKNFSAVILGHYSLAYRLMLFPIQNITFVLTRSLYPILSRLQDNPKDSFKTYLHSLKAIAIIIPPLMAGIALVSKDFIYVFFGEKWLPVASILLWLAPVAVMQSFVSTTGSVFMSKGKTNILLIISIYNAFLQIGAFIIGGFFDILILIKLYLIANLLMFIPNMYLAIRVLSGKLMDFFSVLIKPCFATGLMVLVVSFSELYLPFKIESHLVNFILHVVLGGIVYTCMIFILEKDFFLKRKQCL</sequence>
<dbReference type="InterPro" id="IPR050833">
    <property type="entry name" value="Poly_Biosynth_Transport"/>
</dbReference>
<feature type="transmembrane region" description="Helical" evidence="7">
    <location>
        <begin position="140"/>
        <end position="160"/>
    </location>
</feature>
<dbReference type="CDD" id="cd13127">
    <property type="entry name" value="MATE_tuaB_like"/>
    <property type="match status" value="1"/>
</dbReference>
<dbReference type="PANTHER" id="PTHR30250:SF10">
    <property type="entry name" value="LIPOPOLYSACCHARIDE BIOSYNTHESIS PROTEIN WZXC"/>
    <property type="match status" value="1"/>
</dbReference>
<comment type="subcellular location">
    <subcellularLocation>
        <location evidence="1">Cell membrane</location>
        <topology evidence="1">Multi-pass membrane protein</topology>
    </subcellularLocation>
</comment>
<accession>A0A0P0YQF1</accession>
<evidence type="ECO:0000256" key="4">
    <source>
        <dbReference type="ARBA" id="ARBA00022692"/>
    </source>
</evidence>
<feature type="transmembrane region" description="Helical" evidence="7">
    <location>
        <begin position="77"/>
        <end position="102"/>
    </location>
</feature>
<gene>
    <name evidence="8" type="primary">wzx</name>
</gene>
<feature type="transmembrane region" description="Helical" evidence="7">
    <location>
        <begin position="439"/>
        <end position="460"/>
    </location>
</feature>
<evidence type="ECO:0000256" key="1">
    <source>
        <dbReference type="ARBA" id="ARBA00004651"/>
    </source>
</evidence>
<keyword evidence="4 7" id="KW-0812">Transmembrane</keyword>
<evidence type="ECO:0000256" key="6">
    <source>
        <dbReference type="ARBA" id="ARBA00023136"/>
    </source>
</evidence>
<dbReference type="GO" id="GO:0005886">
    <property type="term" value="C:plasma membrane"/>
    <property type="evidence" value="ECO:0007669"/>
    <property type="project" value="UniProtKB-SubCell"/>
</dbReference>
<name>A0A0P0YQF1_9ENTR</name>
<feature type="transmembrane region" description="Helical" evidence="7">
    <location>
        <begin position="314"/>
        <end position="336"/>
    </location>
</feature>
<protein>
    <submittedName>
        <fullName evidence="8">Flippase</fullName>
    </submittedName>
</protein>
<dbReference type="EMBL" id="AB924558">
    <property type="protein sequence ID" value="BAT23380.1"/>
    <property type="molecule type" value="Genomic_DNA"/>
</dbReference>
<feature type="transmembrane region" description="Helical" evidence="7">
    <location>
        <begin position="373"/>
        <end position="394"/>
    </location>
</feature>